<evidence type="ECO:0000313" key="1">
    <source>
        <dbReference type="EMBL" id="MVM31137.1"/>
    </source>
</evidence>
<dbReference type="RefSeq" id="WP_157585711.1">
    <property type="nucleotide sequence ID" value="NZ_WPIN01000004.1"/>
</dbReference>
<dbReference type="Proteomes" id="UP000436006">
    <property type="component" value="Unassembled WGS sequence"/>
</dbReference>
<keyword evidence="2" id="KW-1185">Reference proteome</keyword>
<sequence length="148" mass="16733">MITIRLSTVIQRSVADVYDFLGCYENDIHWRTGVVDMQQNTSGTARIGMETREVMTFMGSRTVTTANVIAAETNRRTAFRSVEGPVKAWGQRLFEKHPTGTRFTYELNLEPTGILALLSPIVGYLFRQQMTSDLSKLKLQLETGQLIQ</sequence>
<dbReference type="AlphaFoldDB" id="A0A7K1SBE6"/>
<dbReference type="SUPFAM" id="SSF55961">
    <property type="entry name" value="Bet v1-like"/>
    <property type="match status" value="1"/>
</dbReference>
<accession>A0A7K1SBE6</accession>
<proteinExistence type="predicted"/>
<dbReference type="InterPro" id="IPR019587">
    <property type="entry name" value="Polyketide_cyclase/dehydratase"/>
</dbReference>
<gene>
    <name evidence="1" type="ORF">GO755_13935</name>
</gene>
<comment type="caution">
    <text evidence="1">The sequence shown here is derived from an EMBL/GenBank/DDBJ whole genome shotgun (WGS) entry which is preliminary data.</text>
</comment>
<reference evidence="1 2" key="1">
    <citation type="submission" date="2019-12" db="EMBL/GenBank/DDBJ databases">
        <title>Spirosoma sp. HMF4905 genome sequencing and assembly.</title>
        <authorList>
            <person name="Kang H."/>
            <person name="Cha I."/>
            <person name="Kim H."/>
            <person name="Joh K."/>
        </authorList>
    </citation>
    <scope>NUCLEOTIDE SEQUENCE [LARGE SCALE GENOMIC DNA]</scope>
    <source>
        <strain evidence="1 2">HMF4905</strain>
    </source>
</reference>
<dbReference type="Pfam" id="PF10604">
    <property type="entry name" value="Polyketide_cyc2"/>
    <property type="match status" value="1"/>
</dbReference>
<dbReference type="InterPro" id="IPR023393">
    <property type="entry name" value="START-like_dom_sf"/>
</dbReference>
<name>A0A7K1SBE6_9BACT</name>
<organism evidence="1 2">
    <name type="scientific">Spirosoma arboris</name>
    <dbReference type="NCBI Taxonomy" id="2682092"/>
    <lineage>
        <taxon>Bacteria</taxon>
        <taxon>Pseudomonadati</taxon>
        <taxon>Bacteroidota</taxon>
        <taxon>Cytophagia</taxon>
        <taxon>Cytophagales</taxon>
        <taxon>Cytophagaceae</taxon>
        <taxon>Spirosoma</taxon>
    </lineage>
</organism>
<evidence type="ECO:0000313" key="2">
    <source>
        <dbReference type="Proteomes" id="UP000436006"/>
    </source>
</evidence>
<protein>
    <recommendedName>
        <fullName evidence="3">SRPBCC family protein</fullName>
    </recommendedName>
</protein>
<dbReference type="EMBL" id="WPIN01000004">
    <property type="protein sequence ID" value="MVM31137.1"/>
    <property type="molecule type" value="Genomic_DNA"/>
</dbReference>
<evidence type="ECO:0008006" key="3">
    <source>
        <dbReference type="Google" id="ProtNLM"/>
    </source>
</evidence>
<dbReference type="Gene3D" id="3.30.530.20">
    <property type="match status" value="1"/>
</dbReference>